<sequence>MALNNDKVSSNIEFEGSSTKEFEGSGSEEFKGSDSEKFEESSIKEYKESHGLVDEIGVMVMGILFPGLSVWVGDGFFKVFSIYLNHALLFFR</sequence>
<protein>
    <submittedName>
        <fullName evidence="3">Uncharacterized protein</fullName>
    </submittedName>
</protein>
<feature type="transmembrane region" description="Helical" evidence="2">
    <location>
        <begin position="56"/>
        <end position="77"/>
    </location>
</feature>
<accession>A0A2I1EYF9</accession>
<evidence type="ECO:0000256" key="2">
    <source>
        <dbReference type="SAM" id="Phobius"/>
    </source>
</evidence>
<feature type="region of interest" description="Disordered" evidence="1">
    <location>
        <begin position="1"/>
        <end position="42"/>
    </location>
</feature>
<name>A0A2I1EYF9_9GLOM</name>
<organism evidence="3 4">
    <name type="scientific">Rhizophagus irregularis</name>
    <dbReference type="NCBI Taxonomy" id="588596"/>
    <lineage>
        <taxon>Eukaryota</taxon>
        <taxon>Fungi</taxon>
        <taxon>Fungi incertae sedis</taxon>
        <taxon>Mucoromycota</taxon>
        <taxon>Glomeromycotina</taxon>
        <taxon>Glomeromycetes</taxon>
        <taxon>Glomerales</taxon>
        <taxon>Glomeraceae</taxon>
        <taxon>Rhizophagus</taxon>
    </lineage>
</organism>
<proteinExistence type="predicted"/>
<evidence type="ECO:0000313" key="4">
    <source>
        <dbReference type="Proteomes" id="UP000232722"/>
    </source>
</evidence>
<gene>
    <name evidence="3" type="ORF">RhiirA5_426170</name>
</gene>
<reference evidence="3 4" key="1">
    <citation type="submission" date="2016-04" db="EMBL/GenBank/DDBJ databases">
        <title>Genome analyses suggest a sexual origin of heterokaryosis in a supposedly ancient asexual fungus.</title>
        <authorList>
            <person name="Ropars J."/>
            <person name="Sedzielewska K."/>
            <person name="Noel J."/>
            <person name="Charron P."/>
            <person name="Farinelli L."/>
            <person name="Marton T."/>
            <person name="Kruger M."/>
            <person name="Pelin A."/>
            <person name="Brachmann A."/>
            <person name="Corradi N."/>
        </authorList>
    </citation>
    <scope>NUCLEOTIDE SEQUENCE [LARGE SCALE GENOMIC DNA]</scope>
    <source>
        <strain evidence="3 4">A5</strain>
    </source>
</reference>
<dbReference type="EMBL" id="LLXJ01001519">
    <property type="protein sequence ID" value="PKC01782.1"/>
    <property type="molecule type" value="Genomic_DNA"/>
</dbReference>
<keyword evidence="2" id="KW-1133">Transmembrane helix</keyword>
<reference evidence="3 4" key="2">
    <citation type="submission" date="2017-09" db="EMBL/GenBank/DDBJ databases">
        <title>Extensive intraspecific genome diversity in a model arbuscular mycorrhizal fungus.</title>
        <authorList>
            <person name="Chen E.C."/>
            <person name="Morin E."/>
            <person name="Beaudet D."/>
            <person name="Noel J."/>
            <person name="Ndikumana S."/>
            <person name="Charron P."/>
            <person name="St-Onge C."/>
            <person name="Giorgi J."/>
            <person name="Grigoriev I.V."/>
            <person name="Roux C."/>
            <person name="Martin F.M."/>
            <person name="Corradi N."/>
        </authorList>
    </citation>
    <scope>NUCLEOTIDE SEQUENCE [LARGE SCALE GENOMIC DNA]</scope>
    <source>
        <strain evidence="3 4">A5</strain>
    </source>
</reference>
<dbReference type="AlphaFoldDB" id="A0A2I1EYF9"/>
<dbReference type="Proteomes" id="UP000232722">
    <property type="component" value="Unassembled WGS sequence"/>
</dbReference>
<feature type="compositionally biased region" description="Polar residues" evidence="1">
    <location>
        <begin position="1"/>
        <end position="12"/>
    </location>
</feature>
<comment type="caution">
    <text evidence="3">The sequence shown here is derived from an EMBL/GenBank/DDBJ whole genome shotgun (WGS) entry which is preliminary data.</text>
</comment>
<keyword evidence="2" id="KW-0812">Transmembrane</keyword>
<evidence type="ECO:0000313" key="3">
    <source>
        <dbReference type="EMBL" id="PKC01782.1"/>
    </source>
</evidence>
<feature type="compositionally biased region" description="Basic and acidic residues" evidence="1">
    <location>
        <begin position="18"/>
        <end position="42"/>
    </location>
</feature>
<keyword evidence="2" id="KW-0472">Membrane</keyword>
<evidence type="ECO:0000256" key="1">
    <source>
        <dbReference type="SAM" id="MobiDB-lite"/>
    </source>
</evidence>